<sequence length="381" mass="39041">MDASPATSPSHPSHWLRLSLEPGVGPVTALGLLRAFGSPGAIHDAPYAALARMSSPALAEQLKAPPSGPVRDGIAQGLAWQAAHPTHHLLTLDDAAYPAMLRTLPDPPLVLYARGQVARLQEDGLAIVGARNATPAGLANAQAFARHLAGTGWCIVSGLARGIDAAAHAGALEAGASGGGTVALLGTGIDQCYPRAHRKLAEAIAAQGVLLSELPVGTHALPHHFPRRNRLVAGLARGVLVVEAARQSGSLGTARLAAEGGREVFAVPGSIHSPLSRGCHALIRQGAKLVELAQDITEELGAPKGGRDRLAGHANENAPPGQAPSPGPVHPLLTAMGHDPVHPDTLALRTGRSAASLHADLLALELEGAVLRLPGGRFQRC</sequence>
<dbReference type="InterPro" id="IPR003488">
    <property type="entry name" value="DprA"/>
</dbReference>
<dbReference type="Gene3D" id="1.10.10.10">
    <property type="entry name" value="Winged helix-like DNA-binding domain superfamily/Winged helix DNA-binding domain"/>
    <property type="match status" value="1"/>
</dbReference>
<dbReference type="Gene3D" id="3.40.50.450">
    <property type="match status" value="1"/>
</dbReference>
<dbReference type="SUPFAM" id="SSF47781">
    <property type="entry name" value="RuvA domain 2-like"/>
    <property type="match status" value="1"/>
</dbReference>
<feature type="domain" description="DprA winged helix" evidence="4">
    <location>
        <begin position="317"/>
        <end position="376"/>
    </location>
</feature>
<dbReference type="Pfam" id="PF02481">
    <property type="entry name" value="DNA_processg_A"/>
    <property type="match status" value="1"/>
</dbReference>
<evidence type="ECO:0000256" key="2">
    <source>
        <dbReference type="SAM" id="MobiDB-lite"/>
    </source>
</evidence>
<dbReference type="SUPFAM" id="SSF102405">
    <property type="entry name" value="MCP/YpsA-like"/>
    <property type="match status" value="1"/>
</dbReference>
<dbReference type="NCBIfam" id="TIGR00732">
    <property type="entry name" value="dprA"/>
    <property type="match status" value="1"/>
</dbReference>
<feature type="region of interest" description="Disordered" evidence="2">
    <location>
        <begin position="301"/>
        <end position="328"/>
    </location>
</feature>
<reference evidence="5" key="1">
    <citation type="submission" date="2019-03" db="EMBL/GenBank/DDBJ databases">
        <authorList>
            <person name="Danneels B."/>
        </authorList>
    </citation>
    <scope>NUCLEOTIDE SEQUENCE</scope>
</reference>
<dbReference type="InterPro" id="IPR010994">
    <property type="entry name" value="RuvA_2-like"/>
</dbReference>
<dbReference type="InterPro" id="IPR041614">
    <property type="entry name" value="DprA_WH"/>
</dbReference>
<protein>
    <submittedName>
        <fullName evidence="5">Rossmann fold nucleotide-binding protein Smf possibly involved in DNA uptake</fullName>
    </submittedName>
</protein>
<dbReference type="InterPro" id="IPR036388">
    <property type="entry name" value="WH-like_DNA-bd_sf"/>
</dbReference>
<name>A0A484NWI6_9ZZZZ</name>
<evidence type="ECO:0000259" key="3">
    <source>
        <dbReference type="Pfam" id="PF02481"/>
    </source>
</evidence>
<evidence type="ECO:0000259" key="4">
    <source>
        <dbReference type="Pfam" id="PF17782"/>
    </source>
</evidence>
<proteinExistence type="inferred from homology"/>
<feature type="domain" description="Smf/DprA SLOG" evidence="3">
    <location>
        <begin position="89"/>
        <end position="300"/>
    </location>
</feature>
<comment type="similarity">
    <text evidence="1">Belongs to the DprA/Smf family.</text>
</comment>
<dbReference type="PANTHER" id="PTHR43022">
    <property type="entry name" value="PROTEIN SMF"/>
    <property type="match status" value="1"/>
</dbReference>
<gene>
    <name evidence="5" type="ORF">AMP9_0445</name>
</gene>
<evidence type="ECO:0000256" key="1">
    <source>
        <dbReference type="ARBA" id="ARBA00006525"/>
    </source>
</evidence>
<dbReference type="Pfam" id="PF17782">
    <property type="entry name" value="WHD_DprA"/>
    <property type="match status" value="1"/>
</dbReference>
<accession>A0A484NWI6</accession>
<dbReference type="InterPro" id="IPR057666">
    <property type="entry name" value="DrpA_SLOG"/>
</dbReference>
<organism evidence="5">
    <name type="scientific">plant metagenome</name>
    <dbReference type="NCBI Taxonomy" id="1297885"/>
    <lineage>
        <taxon>unclassified sequences</taxon>
        <taxon>metagenomes</taxon>
        <taxon>organismal metagenomes</taxon>
    </lineage>
</organism>
<dbReference type="EMBL" id="CAADHY010000008">
    <property type="protein sequence ID" value="VFR16930.1"/>
    <property type="molecule type" value="Genomic_DNA"/>
</dbReference>
<dbReference type="GO" id="GO:0009294">
    <property type="term" value="P:DNA-mediated transformation"/>
    <property type="evidence" value="ECO:0007669"/>
    <property type="project" value="InterPro"/>
</dbReference>
<dbReference type="AlphaFoldDB" id="A0A484NWI6"/>
<evidence type="ECO:0000313" key="5">
    <source>
        <dbReference type="EMBL" id="VFR16930.1"/>
    </source>
</evidence>
<dbReference type="PANTHER" id="PTHR43022:SF1">
    <property type="entry name" value="PROTEIN SMF"/>
    <property type="match status" value="1"/>
</dbReference>